<dbReference type="AlphaFoldDB" id="A0A517J8G7"/>
<keyword evidence="3" id="KW-0614">Plasmid</keyword>
<feature type="domain" description="Tal N-terminal tail tube TT1" evidence="2">
    <location>
        <begin position="4"/>
        <end position="90"/>
    </location>
</feature>
<proteinExistence type="predicted"/>
<protein>
    <submittedName>
        <fullName evidence="3">Uncharacterized protein</fullName>
    </submittedName>
</protein>
<evidence type="ECO:0000259" key="2">
    <source>
        <dbReference type="Pfam" id="PF24650"/>
    </source>
</evidence>
<dbReference type="InterPro" id="IPR010572">
    <property type="entry name" value="Tail_dom"/>
</dbReference>
<sequence length="728" mass="82071">MALVFIDPTTNKDYATEASTTLNKKINGDGLLEIKLFQTENNKKFLNEVGKMWRVSNIEGNGDKREYVIISISKKTISKKPSVSIVAREKVYDDLANDRIYEKIDGSYTAQNFFEAVFKGSVYDFSLSSNAFSEEWQNVGLGNTRLNVFLNGVDRYGLEFNYLPETKTFLLKDKIFREPAYYLSRRINAKEIEVDEDASNFSTYARGYGNFTDEEGFEQALLIREYIHPIEKVIKQRRHAEPIKDGRIKLEETMDKALKALVDDSLKISISVDFLTTKLRDKNGKSSFVVPKEGDLIMVEDDTINFREKFRILEIKESRNAKHDITKQVVTLGDKSREERYYQSISDAQKYLDDLKRGRIKLGYSVLPQAVKSNTDALKRARTSLEFGLGGITARDPSDPNIMTIFNSRGIGISDNGGYNFKSAITGNGINADAITTGTLIADHIRGGTLSSNNNEVLFELDKGRLSFQKDSSIDFYSKRNKIKYNTEIGKNYISKGFQAIDEELDSHTRKIGVGLGTLDRYYDSLNNLVNDNGNVQCLEYYNLNDNGEIISSTNYVRLISDVIDVSGNKVNIGKDNNGLMYTYDEKSRVIDPTLYNDSDKTALKKIFSPASSGYGYGVHLGTVKEKFIAFYTKSINGMLTHQVPEDNYSSITTFGKSSKPRFAINGNIGIDYHTLEGVGIAFSEVKNDAFIQIENSFYSLRELVSKLNLKEYSYLNVVGRGPISGTQ</sequence>
<gene>
    <name evidence="3" type="ORF">FP479_14150</name>
</gene>
<geneLocation type="plasmid" evidence="3">
    <name>pSALNBL118</name>
</geneLocation>
<accession>A0A517J8G7</accession>
<reference evidence="3" key="1">
    <citation type="submission" date="2019-07" db="EMBL/GenBank/DDBJ databases">
        <title>Comparative genomics of plasmid bearing Staphylococcus aureus strains isolated from various retail meats.</title>
        <authorList>
            <person name="Neyaz L."/>
            <person name="Karki A.B."/>
            <person name="Fakhr M.K."/>
        </authorList>
    </citation>
    <scope>NUCLEOTIDE SEQUENCE</scope>
    <source>
        <strain evidence="3">B3-4A</strain>
        <plasmid evidence="3">pSALNBL118</plasmid>
    </source>
</reference>
<dbReference type="Pfam" id="PF06605">
    <property type="entry name" value="Prophage_tail"/>
    <property type="match status" value="1"/>
</dbReference>
<evidence type="ECO:0000259" key="1">
    <source>
        <dbReference type="Pfam" id="PF06605"/>
    </source>
</evidence>
<dbReference type="Pfam" id="PF24650">
    <property type="entry name" value="TT1_Tal"/>
    <property type="match status" value="1"/>
</dbReference>
<dbReference type="RefSeq" id="WP_145377475.1">
    <property type="nucleotide sequence ID" value="NZ_CP042014.1"/>
</dbReference>
<feature type="domain" description="Tail spike" evidence="1">
    <location>
        <begin position="92"/>
        <end position="337"/>
    </location>
</feature>
<evidence type="ECO:0000313" key="3">
    <source>
        <dbReference type="EMBL" id="QDS42712.1"/>
    </source>
</evidence>
<organism evidence="3">
    <name type="scientific">Staphylococcus aureus</name>
    <dbReference type="NCBI Taxonomy" id="1280"/>
    <lineage>
        <taxon>Bacteria</taxon>
        <taxon>Bacillati</taxon>
        <taxon>Bacillota</taxon>
        <taxon>Bacilli</taxon>
        <taxon>Bacillales</taxon>
        <taxon>Staphylococcaceae</taxon>
        <taxon>Staphylococcus</taxon>
    </lineage>
</organism>
<dbReference type="InterPro" id="IPR056060">
    <property type="entry name" value="Tal_TT1_dom"/>
</dbReference>
<name>A0A517J8G7_STAAU</name>
<dbReference type="EMBL" id="CP042014">
    <property type="protein sequence ID" value="QDS42712.1"/>
    <property type="molecule type" value="Genomic_DNA"/>
</dbReference>